<dbReference type="InterPro" id="IPR001138">
    <property type="entry name" value="Zn2Cys6_DnaBD"/>
</dbReference>
<accession>A0A8H6ZC91</accession>
<gene>
    <name evidence="8" type="ORF">MSAN_00384800</name>
</gene>
<keyword evidence="6" id="KW-0539">Nucleus</keyword>
<dbReference type="AlphaFoldDB" id="A0A8H6ZC91"/>
<evidence type="ECO:0000256" key="2">
    <source>
        <dbReference type="ARBA" id="ARBA00022833"/>
    </source>
</evidence>
<evidence type="ECO:0000256" key="7">
    <source>
        <dbReference type="SAM" id="MobiDB-lite"/>
    </source>
</evidence>
<keyword evidence="3" id="KW-0805">Transcription regulation</keyword>
<evidence type="ECO:0000256" key="1">
    <source>
        <dbReference type="ARBA" id="ARBA00022723"/>
    </source>
</evidence>
<evidence type="ECO:0000256" key="4">
    <source>
        <dbReference type="ARBA" id="ARBA00023125"/>
    </source>
</evidence>
<dbReference type="GO" id="GO:0008270">
    <property type="term" value="F:zinc ion binding"/>
    <property type="evidence" value="ECO:0007669"/>
    <property type="project" value="InterPro"/>
</dbReference>
<keyword evidence="5" id="KW-0804">Transcription</keyword>
<evidence type="ECO:0008006" key="10">
    <source>
        <dbReference type="Google" id="ProtNLM"/>
    </source>
</evidence>
<dbReference type="InterPro" id="IPR050335">
    <property type="entry name" value="ERT1_acuK_gluconeogen_tf"/>
</dbReference>
<keyword evidence="1" id="KW-0479">Metal-binding</keyword>
<dbReference type="EMBL" id="JACAZH010000002">
    <property type="protein sequence ID" value="KAF7374987.1"/>
    <property type="molecule type" value="Genomic_DNA"/>
</dbReference>
<feature type="region of interest" description="Disordered" evidence="7">
    <location>
        <begin position="156"/>
        <end position="194"/>
    </location>
</feature>
<dbReference type="PANTHER" id="PTHR47659:SF7">
    <property type="entry name" value="FUNGAL TRANSCRIPTIONAL REGULATORY PROTEIN, N-TERMINAL DOMAIN-CONTAINING PROTEIN"/>
    <property type="match status" value="1"/>
</dbReference>
<keyword evidence="9" id="KW-1185">Reference proteome</keyword>
<proteinExistence type="predicted"/>
<dbReference type="OrthoDB" id="5575144at2759"/>
<reference evidence="8" key="1">
    <citation type="submission" date="2020-05" db="EMBL/GenBank/DDBJ databases">
        <title>Mycena genomes resolve the evolution of fungal bioluminescence.</title>
        <authorList>
            <person name="Tsai I.J."/>
        </authorList>
    </citation>
    <scope>NUCLEOTIDE SEQUENCE</scope>
    <source>
        <strain evidence="8">160909Yilan</strain>
    </source>
</reference>
<name>A0A8H6ZC91_9AGAR</name>
<evidence type="ECO:0000313" key="8">
    <source>
        <dbReference type="EMBL" id="KAF7374987.1"/>
    </source>
</evidence>
<comment type="caution">
    <text evidence="8">The sequence shown here is derived from an EMBL/GenBank/DDBJ whole genome shotgun (WGS) entry which is preliminary data.</text>
</comment>
<dbReference type="CDD" id="cd00067">
    <property type="entry name" value="GAL4"/>
    <property type="match status" value="1"/>
</dbReference>
<keyword evidence="4" id="KW-0238">DNA-binding</keyword>
<evidence type="ECO:0000256" key="5">
    <source>
        <dbReference type="ARBA" id="ARBA00023163"/>
    </source>
</evidence>
<dbReference type="GO" id="GO:0000981">
    <property type="term" value="F:DNA-binding transcription factor activity, RNA polymerase II-specific"/>
    <property type="evidence" value="ECO:0007669"/>
    <property type="project" value="InterPro"/>
</dbReference>
<organism evidence="8 9">
    <name type="scientific">Mycena sanguinolenta</name>
    <dbReference type="NCBI Taxonomy" id="230812"/>
    <lineage>
        <taxon>Eukaryota</taxon>
        <taxon>Fungi</taxon>
        <taxon>Dikarya</taxon>
        <taxon>Basidiomycota</taxon>
        <taxon>Agaricomycotina</taxon>
        <taxon>Agaricomycetes</taxon>
        <taxon>Agaricomycetidae</taxon>
        <taxon>Agaricales</taxon>
        <taxon>Marasmiineae</taxon>
        <taxon>Mycenaceae</taxon>
        <taxon>Mycena</taxon>
    </lineage>
</organism>
<sequence length="209" mass="23378">MKQSKVQFVHCNAFLFDRSKGHRELDCNRDRVHLPWIANTSCDVVSQPSIPPTLPLEAHSASEVPCGPILMASSEGSNNDTLHFTAGDSFPPPAMPVYMYPLYSTSQTVRSKRTQVKTACTNCKKSCKKCDPARPCLRCVRRLGLNVFQRKEREKGIKRGSYKKRNRPANSEDHSQGIELGTSPSKTEHYTQLPHPDIIPASMFSGLFS</sequence>
<evidence type="ECO:0000256" key="3">
    <source>
        <dbReference type="ARBA" id="ARBA00023015"/>
    </source>
</evidence>
<evidence type="ECO:0000256" key="6">
    <source>
        <dbReference type="ARBA" id="ARBA00023242"/>
    </source>
</evidence>
<protein>
    <recommendedName>
        <fullName evidence="10">Zn(2)-C6 fungal-type domain-containing protein</fullName>
    </recommendedName>
</protein>
<dbReference type="GO" id="GO:0003677">
    <property type="term" value="F:DNA binding"/>
    <property type="evidence" value="ECO:0007669"/>
    <property type="project" value="UniProtKB-KW"/>
</dbReference>
<feature type="compositionally biased region" description="Basic residues" evidence="7">
    <location>
        <begin position="158"/>
        <end position="167"/>
    </location>
</feature>
<evidence type="ECO:0000313" key="9">
    <source>
        <dbReference type="Proteomes" id="UP000623467"/>
    </source>
</evidence>
<dbReference type="PANTHER" id="PTHR47659">
    <property type="entry name" value="ZN(II)2CYS6 TRANSCRIPTION FACTOR (EUROFUNG)-RELATED"/>
    <property type="match status" value="1"/>
</dbReference>
<keyword evidence="2" id="KW-0862">Zinc</keyword>
<dbReference type="Proteomes" id="UP000623467">
    <property type="component" value="Unassembled WGS sequence"/>
</dbReference>